<evidence type="ECO:0000313" key="2">
    <source>
        <dbReference type="Proteomes" id="UP000222460"/>
    </source>
</evidence>
<dbReference type="AlphaFoldDB" id="A0A2C5WFH8"/>
<reference evidence="2" key="1">
    <citation type="submission" date="2017-10" db="EMBL/GenBank/DDBJ databases">
        <title>FDA dAtabase for Regulatory Grade micrObial Sequences (FDA-ARGOS): Supporting development and validation of Infectious Disease Dx tests.</title>
        <authorList>
            <person name="Goldberg B."/>
            <person name="Campos J."/>
            <person name="Tallon L."/>
            <person name="Sadzewicz L."/>
            <person name="Ott S."/>
            <person name="Zhao X."/>
            <person name="Nagaraj S."/>
            <person name="Vavikolanu K."/>
            <person name="Aluvathingal J."/>
            <person name="Nadendla S."/>
            <person name="Geyer C."/>
            <person name="Sichtig H."/>
        </authorList>
    </citation>
    <scope>NUCLEOTIDE SEQUENCE [LARGE SCALE GENOMIC DNA]</scope>
    <source>
        <strain evidence="2">FDAARGOS_376</strain>
    </source>
</reference>
<protein>
    <recommendedName>
        <fullName evidence="3">HEAT repeat domain-containing protein</fullName>
    </recommendedName>
</protein>
<organism evidence="1 2">
    <name type="scientific">Pseudomonas putida</name>
    <name type="common">Arthrobacter siderocapsulatus</name>
    <dbReference type="NCBI Taxonomy" id="303"/>
    <lineage>
        <taxon>Bacteria</taxon>
        <taxon>Pseudomonadati</taxon>
        <taxon>Pseudomonadota</taxon>
        <taxon>Gammaproteobacteria</taxon>
        <taxon>Pseudomonadales</taxon>
        <taxon>Pseudomonadaceae</taxon>
        <taxon>Pseudomonas</taxon>
    </lineage>
</organism>
<accession>A0A2C5WFH8</accession>
<evidence type="ECO:0000313" key="1">
    <source>
        <dbReference type="EMBL" id="PHH43021.1"/>
    </source>
</evidence>
<gene>
    <name evidence="1" type="ORF">CRX57_23335</name>
</gene>
<evidence type="ECO:0008006" key="3">
    <source>
        <dbReference type="Google" id="ProtNLM"/>
    </source>
</evidence>
<name>A0A2C5WFH8_PSEPU</name>
<comment type="caution">
    <text evidence="1">The sequence shown here is derived from an EMBL/GenBank/DDBJ whole genome shotgun (WGS) entry which is preliminary data.</text>
</comment>
<sequence length="132" mass="14866">MFIKFDKLIDLFADEEHPRDYWSDVAIVSASEMLDRFSDTDWLELFSVVDSRSDFWVLRVCEMLGDSPDKRALALLLKVTSRNGSVIYAALESIRSMISLGLDVSAYADQINAANERGKHTTGRVGLLPVLH</sequence>
<dbReference type="EMBL" id="PDKZ01000002">
    <property type="protein sequence ID" value="PHH43021.1"/>
    <property type="molecule type" value="Genomic_DNA"/>
</dbReference>
<proteinExistence type="predicted"/>
<dbReference type="Proteomes" id="UP000222460">
    <property type="component" value="Unassembled WGS sequence"/>
</dbReference>